<name>A0A2L2XEN1_9FIRM</name>
<protein>
    <submittedName>
        <fullName evidence="1">Uncharacterized protein</fullName>
    </submittedName>
</protein>
<comment type="caution">
    <text evidence="1">The sequence shown here is derived from an EMBL/GenBank/DDBJ whole genome shotgun (WGS) entry which is preliminary data.</text>
</comment>
<dbReference type="AlphaFoldDB" id="A0A2L2XEN1"/>
<accession>A0A2L2XEN1</accession>
<sequence length="50" mass="5647">MPASRVRARLFVLAAGTRRGMAAGRFLFLAIMAGQTYVRHGKIKMCWQHL</sequence>
<keyword evidence="2" id="KW-1185">Reference proteome</keyword>
<evidence type="ECO:0000313" key="1">
    <source>
        <dbReference type="EMBL" id="GBF32696.1"/>
    </source>
</evidence>
<evidence type="ECO:0000313" key="2">
    <source>
        <dbReference type="Proteomes" id="UP000239549"/>
    </source>
</evidence>
<dbReference type="Proteomes" id="UP000239549">
    <property type="component" value="Unassembled WGS sequence"/>
</dbReference>
<organism evidence="1 2">
    <name type="scientific">Desulfocucumis palustris</name>
    <dbReference type="NCBI Taxonomy" id="1898651"/>
    <lineage>
        <taxon>Bacteria</taxon>
        <taxon>Bacillati</taxon>
        <taxon>Bacillota</taxon>
        <taxon>Clostridia</taxon>
        <taxon>Eubacteriales</taxon>
        <taxon>Desulfocucumaceae</taxon>
        <taxon>Desulfocucumis</taxon>
    </lineage>
</organism>
<proteinExistence type="predicted"/>
<dbReference type="EMBL" id="BFAV01000045">
    <property type="protein sequence ID" value="GBF32696.1"/>
    <property type="molecule type" value="Genomic_DNA"/>
</dbReference>
<reference evidence="2" key="1">
    <citation type="submission" date="2018-02" db="EMBL/GenBank/DDBJ databases">
        <title>Genome sequence of Desulfocucumis palustris strain NAW-5.</title>
        <authorList>
            <person name="Watanabe M."/>
            <person name="Kojima H."/>
            <person name="Fukui M."/>
        </authorList>
    </citation>
    <scope>NUCLEOTIDE SEQUENCE [LARGE SCALE GENOMIC DNA]</scope>
    <source>
        <strain evidence="2">NAW-5</strain>
    </source>
</reference>
<gene>
    <name evidence="1" type="ORF">DCCM_0892</name>
</gene>